<dbReference type="Pfam" id="PF03734">
    <property type="entry name" value="YkuD"/>
    <property type="match status" value="1"/>
</dbReference>
<keyword evidence="2" id="KW-0808">Transferase</keyword>
<evidence type="ECO:0000256" key="2">
    <source>
        <dbReference type="ARBA" id="ARBA00022679"/>
    </source>
</evidence>
<reference evidence="8 9" key="1">
    <citation type="journal article" date="2020" name="ISME J.">
        <title>Comparative genomics reveals insights into cyanobacterial evolution and habitat adaptation.</title>
        <authorList>
            <person name="Chen M.Y."/>
            <person name="Teng W.K."/>
            <person name="Zhao L."/>
            <person name="Hu C.X."/>
            <person name="Zhou Y.K."/>
            <person name="Han B.P."/>
            <person name="Song L.R."/>
            <person name="Shu W.S."/>
        </authorList>
    </citation>
    <scope>NUCLEOTIDE SEQUENCE [LARGE SCALE GENOMIC DNA]</scope>
    <source>
        <strain evidence="8 9">FACHB-1370</strain>
    </source>
</reference>
<evidence type="ECO:0000256" key="1">
    <source>
        <dbReference type="ARBA" id="ARBA00004752"/>
    </source>
</evidence>
<evidence type="ECO:0000313" key="8">
    <source>
        <dbReference type="EMBL" id="MBD2547916.1"/>
    </source>
</evidence>
<dbReference type="Gene3D" id="2.40.440.10">
    <property type="entry name" value="L,D-transpeptidase catalytic domain-like"/>
    <property type="match status" value="1"/>
</dbReference>
<keyword evidence="9" id="KW-1185">Reference proteome</keyword>
<sequence>VSHGCTNVAVNHAEWLFNWADIGTPVVVHY</sequence>
<evidence type="ECO:0000259" key="7">
    <source>
        <dbReference type="PROSITE" id="PS52029"/>
    </source>
</evidence>
<keyword evidence="5 6" id="KW-0961">Cell wall biogenesis/degradation</keyword>
<comment type="pathway">
    <text evidence="1 6">Cell wall biogenesis; peptidoglycan biosynthesis.</text>
</comment>
<protein>
    <submittedName>
        <fullName evidence="8">L,D-transpeptidase</fullName>
    </submittedName>
</protein>
<accession>A0ABR8ELY8</accession>
<dbReference type="RefSeq" id="WP_190880896.1">
    <property type="nucleotide sequence ID" value="NZ_JACJSK010000110.1"/>
</dbReference>
<dbReference type="CDD" id="cd16913">
    <property type="entry name" value="YkuD_like"/>
    <property type="match status" value="1"/>
</dbReference>
<keyword evidence="4 6" id="KW-0573">Peptidoglycan synthesis</keyword>
<dbReference type="EMBL" id="JACJSK010000110">
    <property type="protein sequence ID" value="MBD2547916.1"/>
    <property type="molecule type" value="Genomic_DNA"/>
</dbReference>
<comment type="caution">
    <text evidence="8">The sequence shown here is derived from an EMBL/GenBank/DDBJ whole genome shotgun (WGS) entry which is preliminary data.</text>
</comment>
<feature type="domain" description="L,D-TPase catalytic" evidence="7">
    <location>
        <begin position="1"/>
        <end position="29"/>
    </location>
</feature>
<keyword evidence="3 6" id="KW-0133">Cell shape</keyword>
<proteinExistence type="predicted"/>
<comment type="caution">
    <text evidence="6">Lacks conserved residue(s) required for the propagation of feature annotation.</text>
</comment>
<feature type="non-terminal residue" evidence="8">
    <location>
        <position position="1"/>
    </location>
</feature>
<dbReference type="PROSITE" id="PS52029">
    <property type="entry name" value="LD_TPASE"/>
    <property type="match status" value="1"/>
</dbReference>
<dbReference type="InterPro" id="IPR005490">
    <property type="entry name" value="LD_TPept_cat_dom"/>
</dbReference>
<dbReference type="InterPro" id="IPR038063">
    <property type="entry name" value="Transpep_catalytic_dom"/>
</dbReference>
<gene>
    <name evidence="8" type="ORF">H6G72_29680</name>
</gene>
<evidence type="ECO:0000256" key="4">
    <source>
        <dbReference type="ARBA" id="ARBA00022984"/>
    </source>
</evidence>
<evidence type="ECO:0000313" key="9">
    <source>
        <dbReference type="Proteomes" id="UP000641954"/>
    </source>
</evidence>
<dbReference type="Proteomes" id="UP000641954">
    <property type="component" value="Unassembled WGS sequence"/>
</dbReference>
<name>A0ABR8ELY8_9CYAN</name>
<evidence type="ECO:0000256" key="5">
    <source>
        <dbReference type="ARBA" id="ARBA00023316"/>
    </source>
</evidence>
<dbReference type="SUPFAM" id="SSF141523">
    <property type="entry name" value="L,D-transpeptidase catalytic domain-like"/>
    <property type="match status" value="1"/>
</dbReference>
<evidence type="ECO:0000256" key="3">
    <source>
        <dbReference type="ARBA" id="ARBA00022960"/>
    </source>
</evidence>
<evidence type="ECO:0000256" key="6">
    <source>
        <dbReference type="PROSITE-ProRule" id="PRU01373"/>
    </source>
</evidence>
<organism evidence="8 9">
    <name type="scientific">Planktothricoides raciborskii FACHB-1370</name>
    <dbReference type="NCBI Taxonomy" id="2949576"/>
    <lineage>
        <taxon>Bacteria</taxon>
        <taxon>Bacillati</taxon>
        <taxon>Cyanobacteriota</taxon>
        <taxon>Cyanophyceae</taxon>
        <taxon>Oscillatoriophycideae</taxon>
        <taxon>Oscillatoriales</taxon>
        <taxon>Oscillatoriaceae</taxon>
        <taxon>Planktothricoides</taxon>
    </lineage>
</organism>